<dbReference type="AlphaFoldDB" id="A0A917CZ73"/>
<name>A0A917CZ73_9NOCA</name>
<reference evidence="2" key="2">
    <citation type="submission" date="2020-09" db="EMBL/GenBank/DDBJ databases">
        <authorList>
            <person name="Sun Q."/>
            <person name="Sedlacek I."/>
        </authorList>
    </citation>
    <scope>NUCLEOTIDE SEQUENCE</scope>
    <source>
        <strain evidence="2">CCM 7905</strain>
    </source>
</reference>
<evidence type="ECO:0000256" key="1">
    <source>
        <dbReference type="SAM" id="MobiDB-lite"/>
    </source>
</evidence>
<feature type="region of interest" description="Disordered" evidence="1">
    <location>
        <begin position="89"/>
        <end position="123"/>
    </location>
</feature>
<evidence type="ECO:0000313" key="2">
    <source>
        <dbReference type="EMBL" id="GGG05632.1"/>
    </source>
</evidence>
<keyword evidence="3" id="KW-1185">Reference proteome</keyword>
<proteinExistence type="predicted"/>
<dbReference type="EMBL" id="BMCU01000002">
    <property type="protein sequence ID" value="GGG05632.1"/>
    <property type="molecule type" value="Genomic_DNA"/>
</dbReference>
<feature type="compositionally biased region" description="Low complexity" evidence="1">
    <location>
        <begin position="89"/>
        <end position="98"/>
    </location>
</feature>
<gene>
    <name evidence="2" type="ORF">GCM10007304_19710</name>
</gene>
<comment type="caution">
    <text evidence="2">The sequence shown here is derived from an EMBL/GenBank/DDBJ whole genome shotgun (WGS) entry which is preliminary data.</text>
</comment>
<protein>
    <submittedName>
        <fullName evidence="2">Uncharacterized protein</fullName>
    </submittedName>
</protein>
<organism evidence="2 3">
    <name type="scientific">Rhodococcoides trifolii</name>
    <dbReference type="NCBI Taxonomy" id="908250"/>
    <lineage>
        <taxon>Bacteria</taxon>
        <taxon>Bacillati</taxon>
        <taxon>Actinomycetota</taxon>
        <taxon>Actinomycetes</taxon>
        <taxon>Mycobacteriales</taxon>
        <taxon>Nocardiaceae</taxon>
        <taxon>Rhodococcoides</taxon>
    </lineage>
</organism>
<reference evidence="2" key="1">
    <citation type="journal article" date="2014" name="Int. J. Syst. Evol. Microbiol.">
        <title>Complete genome sequence of Corynebacterium casei LMG S-19264T (=DSM 44701T), isolated from a smear-ripened cheese.</title>
        <authorList>
            <consortium name="US DOE Joint Genome Institute (JGI-PGF)"/>
            <person name="Walter F."/>
            <person name="Albersmeier A."/>
            <person name="Kalinowski J."/>
            <person name="Ruckert C."/>
        </authorList>
    </citation>
    <scope>NUCLEOTIDE SEQUENCE</scope>
    <source>
        <strain evidence="2">CCM 7905</strain>
    </source>
</reference>
<sequence length="191" mass="20983">MIDVATLPYSAHPDNDLSRAGEACSWCDRTDDVETYRNEPRCGTCREHETVIDAARRFIGMYGLRPLGGSVTSEDEDELRHRTDARAARAALDSTRSAKAAKPRKPRATTQRPATQRATSRVSKTDTVDVAALGIRVTALLEQLATIDAEITDLDGSTGLPARARMSDLERQRTTVMTTLAALEKARRNAR</sequence>
<accession>A0A917CZ73</accession>
<evidence type="ECO:0000313" key="3">
    <source>
        <dbReference type="Proteomes" id="UP000654257"/>
    </source>
</evidence>
<dbReference type="Proteomes" id="UP000654257">
    <property type="component" value="Unassembled WGS sequence"/>
</dbReference>
<feature type="compositionally biased region" description="Low complexity" evidence="1">
    <location>
        <begin position="108"/>
        <end position="119"/>
    </location>
</feature>